<evidence type="ECO:0000256" key="1">
    <source>
        <dbReference type="SAM" id="MobiDB-lite"/>
    </source>
</evidence>
<proteinExistence type="predicted"/>
<feature type="region of interest" description="Disordered" evidence="1">
    <location>
        <begin position="56"/>
        <end position="83"/>
    </location>
</feature>
<reference evidence="2" key="2">
    <citation type="submission" date="2018-05" db="EMBL/GenBank/DDBJ databases">
        <title>OmerRS3 (Oryza meridionalis Reference Sequence Version 3).</title>
        <authorList>
            <person name="Zhang J."/>
            <person name="Kudrna D."/>
            <person name="Lee S."/>
            <person name="Talag J."/>
            <person name="Welchert J."/>
            <person name="Wing R.A."/>
        </authorList>
    </citation>
    <scope>NUCLEOTIDE SEQUENCE [LARGE SCALE GENOMIC DNA]</scope>
    <source>
        <strain evidence="2">cv. OR44</strain>
    </source>
</reference>
<dbReference type="AlphaFoldDB" id="A0A0E0ENK1"/>
<feature type="region of interest" description="Disordered" evidence="1">
    <location>
        <begin position="98"/>
        <end position="162"/>
    </location>
</feature>
<protein>
    <submittedName>
        <fullName evidence="2">Uncharacterized protein</fullName>
    </submittedName>
</protein>
<sequence>MVFSFQVLVSIPIPSPRPPACPDFSAGLALPAAGEGRPSSFNVGFVCRRAGSADADGFRTGQWREPAPASCERKPAVGSRNEPRRKLIEMLGEEAERIAHHWNDGSRNKRSKMTMETTGHPQNPETGSLLLSGIQGSEADGGDPAEVSLSVDTPRYPFVQEK</sequence>
<keyword evidence="3" id="KW-1185">Reference proteome</keyword>
<dbReference type="HOGENOM" id="CLU_138829_0_0_1"/>
<dbReference type="Gramene" id="OMERI08G17230.2">
    <property type="protein sequence ID" value="OMERI08G17230.2"/>
    <property type="gene ID" value="OMERI08G17230"/>
</dbReference>
<feature type="compositionally biased region" description="Polar residues" evidence="1">
    <location>
        <begin position="114"/>
        <end position="126"/>
    </location>
</feature>
<feature type="compositionally biased region" description="Basic and acidic residues" evidence="1">
    <location>
        <begin position="71"/>
        <end position="83"/>
    </location>
</feature>
<reference evidence="2" key="1">
    <citation type="submission" date="2015-04" db="UniProtKB">
        <authorList>
            <consortium name="EnsemblPlants"/>
        </authorList>
    </citation>
    <scope>IDENTIFICATION</scope>
</reference>
<organism evidence="2">
    <name type="scientific">Oryza meridionalis</name>
    <dbReference type="NCBI Taxonomy" id="40149"/>
    <lineage>
        <taxon>Eukaryota</taxon>
        <taxon>Viridiplantae</taxon>
        <taxon>Streptophyta</taxon>
        <taxon>Embryophyta</taxon>
        <taxon>Tracheophyta</taxon>
        <taxon>Spermatophyta</taxon>
        <taxon>Magnoliopsida</taxon>
        <taxon>Liliopsida</taxon>
        <taxon>Poales</taxon>
        <taxon>Poaceae</taxon>
        <taxon>BOP clade</taxon>
        <taxon>Oryzoideae</taxon>
        <taxon>Oryzeae</taxon>
        <taxon>Oryzinae</taxon>
        <taxon>Oryza</taxon>
    </lineage>
</organism>
<feature type="compositionally biased region" description="Basic and acidic residues" evidence="1">
    <location>
        <begin position="98"/>
        <end position="107"/>
    </location>
</feature>
<evidence type="ECO:0000313" key="3">
    <source>
        <dbReference type="Proteomes" id="UP000008021"/>
    </source>
</evidence>
<name>A0A0E0ENK1_9ORYZ</name>
<dbReference type="EnsemblPlants" id="OMERI08G17230.2">
    <property type="protein sequence ID" value="OMERI08G17230.2"/>
    <property type="gene ID" value="OMERI08G17230"/>
</dbReference>
<evidence type="ECO:0000313" key="2">
    <source>
        <dbReference type="EnsemblPlants" id="OMERI08G17230.2"/>
    </source>
</evidence>
<dbReference type="Proteomes" id="UP000008021">
    <property type="component" value="Chromosome 8"/>
</dbReference>
<accession>A0A0E0ENK1</accession>